<keyword evidence="2 4" id="KW-0863">Zinc-finger</keyword>
<keyword evidence="5" id="KW-0812">Transmembrane</keyword>
<proteinExistence type="predicted"/>
<dbReference type="SUPFAM" id="SSF47769">
    <property type="entry name" value="SAM/Pointed domain"/>
    <property type="match status" value="1"/>
</dbReference>
<feature type="domain" description="SAM" evidence="7">
    <location>
        <begin position="228"/>
        <end position="295"/>
    </location>
</feature>
<dbReference type="SUPFAM" id="SSF57850">
    <property type="entry name" value="RING/U-box"/>
    <property type="match status" value="1"/>
</dbReference>
<dbReference type="Gene3D" id="1.10.150.50">
    <property type="entry name" value="Transcription Factor, Ets-1"/>
    <property type="match status" value="1"/>
</dbReference>
<dbReference type="Gene3D" id="3.30.40.10">
    <property type="entry name" value="Zinc/RING finger domain, C3HC4 (zinc finger)"/>
    <property type="match status" value="1"/>
</dbReference>
<dbReference type="PROSITE" id="PS50105">
    <property type="entry name" value="SAM_DOMAIN"/>
    <property type="match status" value="1"/>
</dbReference>
<accession>A0A8B9JB84</accession>
<dbReference type="Proteomes" id="UP000694621">
    <property type="component" value="Unplaced"/>
</dbReference>
<dbReference type="InterPro" id="IPR001841">
    <property type="entry name" value="Znf_RING"/>
</dbReference>
<dbReference type="InterPro" id="IPR013083">
    <property type="entry name" value="Znf_RING/FYVE/PHD"/>
</dbReference>
<dbReference type="CDD" id="cd16497">
    <property type="entry name" value="RING-HC_BAR"/>
    <property type="match status" value="1"/>
</dbReference>
<evidence type="ECO:0000256" key="4">
    <source>
        <dbReference type="PROSITE-ProRule" id="PRU00175"/>
    </source>
</evidence>
<evidence type="ECO:0000256" key="3">
    <source>
        <dbReference type="ARBA" id="ARBA00022833"/>
    </source>
</evidence>
<dbReference type="InterPro" id="IPR013761">
    <property type="entry name" value="SAM/pointed_sf"/>
</dbReference>
<dbReference type="SMART" id="SM00184">
    <property type="entry name" value="RING"/>
    <property type="match status" value="1"/>
</dbReference>
<dbReference type="InterPro" id="IPR001660">
    <property type="entry name" value="SAM"/>
</dbReference>
<evidence type="ECO:0000256" key="2">
    <source>
        <dbReference type="ARBA" id="ARBA00022771"/>
    </source>
</evidence>
<feature type="transmembrane region" description="Helical" evidence="5">
    <location>
        <begin position="399"/>
        <end position="416"/>
    </location>
</feature>
<dbReference type="PROSITE" id="PS00518">
    <property type="entry name" value="ZF_RING_1"/>
    <property type="match status" value="1"/>
</dbReference>
<feature type="transmembrane region" description="Helical" evidence="5">
    <location>
        <begin position="467"/>
        <end position="492"/>
    </location>
</feature>
<keyword evidence="5" id="KW-1133">Transmembrane helix</keyword>
<reference evidence="8" key="1">
    <citation type="submission" date="2025-08" db="UniProtKB">
        <authorList>
            <consortium name="Ensembl"/>
        </authorList>
    </citation>
    <scope>IDENTIFICATION</scope>
</reference>
<protein>
    <submittedName>
        <fullName evidence="8">Bifunctional apoptosis regulator</fullName>
    </submittedName>
</protein>
<sequence length="495" mass="57456">MGVTFTLLLFTKVELHFHICHKLPHAPAYELLKHTISPMDVQQNPDHCAIELGYLGSSEEDEEEDEELPQQEFLCHCCYQVLVDPTTLTCGHTFCRHCLAQCFLTSLKKECPECRQIWWSFPKINILFRDLVQKHFGADVEKRKQIIQADPAVAQALLVLKLSEQVEPVTIRCIRAPPVQWRPWLGTGGLFSGVLIALTILAAVFLVFHWSGGDSKVELLVKKPLGAWSTEEVNMWMENLGAWASPYRDTFSREQVNGRLLNVLSEQDLLKPPYSIVNQLHRRALLKEVQIVQELGFKRPQTLWEYKALHRGKSLFLLLSMINSPRLTILYIYAFDYYDSFLPLIHISCPSVTKSSDDGLSFRNLQEPPDWAQWAEFLVKLCLLPYQLLADFAWDWLDVHYWTSLFVIWNAFLLTLREARLLRLLWGRTDLRSVLKMAGWHVLGTALGWLNWIILWPFVPQFVCNLFFYWALYFLPLNNTFTLIQVMCPHILRGP</sequence>
<keyword evidence="1" id="KW-0479">Metal-binding</keyword>
<dbReference type="AlphaFoldDB" id="A0A8B9JB84"/>
<evidence type="ECO:0000256" key="1">
    <source>
        <dbReference type="ARBA" id="ARBA00022723"/>
    </source>
</evidence>
<evidence type="ECO:0000313" key="8">
    <source>
        <dbReference type="Ensembl" id="ENSAMXP00005015298.1"/>
    </source>
</evidence>
<dbReference type="Pfam" id="PF00097">
    <property type="entry name" value="zf-C3HC4"/>
    <property type="match status" value="1"/>
</dbReference>
<evidence type="ECO:0000313" key="9">
    <source>
        <dbReference type="Proteomes" id="UP000694621"/>
    </source>
</evidence>
<feature type="transmembrane region" description="Helical" evidence="5">
    <location>
        <begin position="184"/>
        <end position="208"/>
    </location>
</feature>
<keyword evidence="5" id="KW-0472">Membrane</keyword>
<dbReference type="SMART" id="SM00454">
    <property type="entry name" value="SAM"/>
    <property type="match status" value="1"/>
</dbReference>
<dbReference type="InterPro" id="IPR017907">
    <property type="entry name" value="Znf_RING_CS"/>
</dbReference>
<feature type="transmembrane region" description="Helical" evidence="5">
    <location>
        <begin position="437"/>
        <end position="455"/>
    </location>
</feature>
<evidence type="ECO:0000259" key="6">
    <source>
        <dbReference type="PROSITE" id="PS50089"/>
    </source>
</evidence>
<dbReference type="Pfam" id="PF00536">
    <property type="entry name" value="SAM_1"/>
    <property type="match status" value="1"/>
</dbReference>
<dbReference type="PANTHER" id="PTHR15898:SF13">
    <property type="entry name" value="BIFUNCTIONAL APOPTOSIS REGULATOR"/>
    <property type="match status" value="1"/>
</dbReference>
<dbReference type="PROSITE" id="PS50089">
    <property type="entry name" value="ZF_RING_2"/>
    <property type="match status" value="1"/>
</dbReference>
<name>A0A8B9JB84_ASTMX</name>
<dbReference type="PANTHER" id="PTHR15898">
    <property type="entry name" value="BIFUNCTIONAL APOPTOSIS REGULATOR"/>
    <property type="match status" value="1"/>
</dbReference>
<dbReference type="GO" id="GO:0061630">
    <property type="term" value="F:ubiquitin protein ligase activity"/>
    <property type="evidence" value="ECO:0007669"/>
    <property type="project" value="TreeGrafter"/>
</dbReference>
<dbReference type="InterPro" id="IPR018957">
    <property type="entry name" value="Znf_C3HC4_RING-type"/>
</dbReference>
<organism evidence="8 9">
    <name type="scientific">Astyanax mexicanus</name>
    <name type="common">Blind cave fish</name>
    <name type="synonym">Astyanax fasciatus mexicanus</name>
    <dbReference type="NCBI Taxonomy" id="7994"/>
    <lineage>
        <taxon>Eukaryota</taxon>
        <taxon>Metazoa</taxon>
        <taxon>Chordata</taxon>
        <taxon>Craniata</taxon>
        <taxon>Vertebrata</taxon>
        <taxon>Euteleostomi</taxon>
        <taxon>Actinopterygii</taxon>
        <taxon>Neopterygii</taxon>
        <taxon>Teleostei</taxon>
        <taxon>Ostariophysi</taxon>
        <taxon>Characiformes</taxon>
        <taxon>Characoidei</taxon>
        <taxon>Acestrorhamphidae</taxon>
        <taxon>Acestrorhamphinae</taxon>
        <taxon>Astyanax</taxon>
    </lineage>
</organism>
<dbReference type="GO" id="GO:0005634">
    <property type="term" value="C:nucleus"/>
    <property type="evidence" value="ECO:0007669"/>
    <property type="project" value="TreeGrafter"/>
</dbReference>
<evidence type="ECO:0000259" key="7">
    <source>
        <dbReference type="PROSITE" id="PS50105"/>
    </source>
</evidence>
<dbReference type="GO" id="GO:0043161">
    <property type="term" value="P:proteasome-mediated ubiquitin-dependent protein catabolic process"/>
    <property type="evidence" value="ECO:0007669"/>
    <property type="project" value="TreeGrafter"/>
</dbReference>
<evidence type="ECO:0000256" key="5">
    <source>
        <dbReference type="SAM" id="Phobius"/>
    </source>
</evidence>
<dbReference type="GO" id="GO:0008270">
    <property type="term" value="F:zinc ion binding"/>
    <property type="evidence" value="ECO:0007669"/>
    <property type="project" value="UniProtKB-KW"/>
</dbReference>
<dbReference type="Ensembl" id="ENSAMXT00005016904.1">
    <property type="protein sequence ID" value="ENSAMXP00005015298.1"/>
    <property type="gene ID" value="ENSAMXG00005008103.1"/>
</dbReference>
<keyword evidence="3" id="KW-0862">Zinc</keyword>
<feature type="domain" description="RING-type" evidence="6">
    <location>
        <begin position="75"/>
        <end position="115"/>
    </location>
</feature>
<feature type="transmembrane region" description="Helical" evidence="5">
    <location>
        <begin position="315"/>
        <end position="334"/>
    </location>
</feature>